<gene>
    <name evidence="3" type="ORF">SAMN02745189_00171</name>
</gene>
<feature type="coiled-coil region" evidence="1">
    <location>
        <begin position="136"/>
        <end position="163"/>
    </location>
</feature>
<dbReference type="EMBL" id="FRCF01000002">
    <property type="protein sequence ID" value="SHL42707.1"/>
    <property type="molecule type" value="Genomic_DNA"/>
</dbReference>
<evidence type="ECO:0008006" key="5">
    <source>
        <dbReference type="Google" id="ProtNLM"/>
    </source>
</evidence>
<dbReference type="AlphaFoldDB" id="A0A1M7AJ85"/>
<name>A0A1M7AJ85_9BACL</name>
<protein>
    <recommendedName>
        <fullName evidence="5">Cell-wall binding lipoprotein</fullName>
    </recommendedName>
</protein>
<keyword evidence="2" id="KW-0732">Signal</keyword>
<keyword evidence="4" id="KW-1185">Reference proteome</keyword>
<proteinExistence type="predicted"/>
<sequence>MKKMILLISAVSFILMACNEGEVSELEDMYEAFNRNHEELRNNVERELDHVREAGNREEQLDIYYNNLLPQFDDFKAVINNFEFGSTENLELQESMLDYIDSLENLTRMYGQFNLSFYVSNPLDEEDFSESFEGDLEEIRAQEVEVERKYEAVEDQYNEITEE</sequence>
<evidence type="ECO:0000313" key="3">
    <source>
        <dbReference type="EMBL" id="SHL42707.1"/>
    </source>
</evidence>
<evidence type="ECO:0000256" key="1">
    <source>
        <dbReference type="SAM" id="Coils"/>
    </source>
</evidence>
<feature type="chain" id="PRO_5039208591" description="Cell-wall binding lipoprotein" evidence="2">
    <location>
        <begin position="18"/>
        <end position="163"/>
    </location>
</feature>
<dbReference type="PROSITE" id="PS51257">
    <property type="entry name" value="PROKAR_LIPOPROTEIN"/>
    <property type="match status" value="1"/>
</dbReference>
<dbReference type="RefSeq" id="WP_072707391.1">
    <property type="nucleotide sequence ID" value="NZ_FRCF01000002.1"/>
</dbReference>
<keyword evidence="1" id="KW-0175">Coiled coil</keyword>
<dbReference type="STRING" id="1123231.SAMN02745189_00171"/>
<evidence type="ECO:0000256" key="2">
    <source>
        <dbReference type="SAM" id="SignalP"/>
    </source>
</evidence>
<reference evidence="3 4" key="1">
    <citation type="submission" date="2016-11" db="EMBL/GenBank/DDBJ databases">
        <authorList>
            <person name="Jaros S."/>
            <person name="Januszkiewicz K."/>
            <person name="Wedrychowicz H."/>
        </authorList>
    </citation>
    <scope>NUCLEOTIDE SEQUENCE [LARGE SCALE GENOMIC DNA]</scope>
    <source>
        <strain evidence="3 4">DSM 16010</strain>
    </source>
</reference>
<feature type="signal peptide" evidence="2">
    <location>
        <begin position="1"/>
        <end position="17"/>
    </location>
</feature>
<evidence type="ECO:0000313" key="4">
    <source>
        <dbReference type="Proteomes" id="UP000184206"/>
    </source>
</evidence>
<dbReference type="OrthoDB" id="2417847at2"/>
<organism evidence="3 4">
    <name type="scientific">Lacicoccus alkaliphilus DSM 16010</name>
    <dbReference type="NCBI Taxonomy" id="1123231"/>
    <lineage>
        <taxon>Bacteria</taxon>
        <taxon>Bacillati</taxon>
        <taxon>Bacillota</taxon>
        <taxon>Bacilli</taxon>
        <taxon>Bacillales</taxon>
        <taxon>Salinicoccaceae</taxon>
        <taxon>Lacicoccus</taxon>
    </lineage>
</organism>
<feature type="coiled-coil region" evidence="1">
    <location>
        <begin position="23"/>
        <end position="57"/>
    </location>
</feature>
<accession>A0A1M7AJ85</accession>
<dbReference type="Proteomes" id="UP000184206">
    <property type="component" value="Unassembled WGS sequence"/>
</dbReference>